<evidence type="ECO:0000313" key="1">
    <source>
        <dbReference type="EMBL" id="RVE73849.1"/>
    </source>
</evidence>
<protein>
    <submittedName>
        <fullName evidence="1">Uncharacterized protein</fullName>
    </submittedName>
</protein>
<reference evidence="1 2" key="1">
    <citation type="submission" date="2018-11" db="EMBL/GenBank/DDBJ databases">
        <authorList>
            <person name="Lopez-Roques C."/>
            <person name="Donnadieu C."/>
            <person name="Bouchez O."/>
            <person name="Klopp C."/>
            <person name="Cabau C."/>
            <person name="Zahm M."/>
        </authorList>
    </citation>
    <scope>NUCLEOTIDE SEQUENCE [LARGE SCALE GENOMIC DNA]</scope>
    <source>
        <strain evidence="1">RS831</strain>
        <tissue evidence="1">Whole body</tissue>
    </source>
</reference>
<accession>A0A437DFS9</accession>
<proteinExistence type="predicted"/>
<evidence type="ECO:0000313" key="2">
    <source>
        <dbReference type="Proteomes" id="UP000283210"/>
    </source>
</evidence>
<name>A0A437DFS9_ORYJA</name>
<sequence>MPTSAWRRTDKLKGAPLYFHRTACREAGCSFGRCRSGEPSAFWTSVALKLPEFGNRWRSTLPWRCVCVCLVSTAFLECG</sequence>
<keyword evidence="2" id="KW-1185">Reference proteome</keyword>
<dbReference type="EMBL" id="CM012440">
    <property type="protein sequence ID" value="RVE73849.1"/>
    <property type="molecule type" value="Genomic_DNA"/>
</dbReference>
<dbReference type="AlphaFoldDB" id="A0A437DFS9"/>
<dbReference type="Proteomes" id="UP000283210">
    <property type="component" value="Chromosome 4"/>
</dbReference>
<organism evidence="1 2">
    <name type="scientific">Oryzias javanicus</name>
    <name type="common">Javanese ricefish</name>
    <name type="synonym">Aplocheilus javanicus</name>
    <dbReference type="NCBI Taxonomy" id="123683"/>
    <lineage>
        <taxon>Eukaryota</taxon>
        <taxon>Metazoa</taxon>
        <taxon>Chordata</taxon>
        <taxon>Craniata</taxon>
        <taxon>Vertebrata</taxon>
        <taxon>Euteleostomi</taxon>
        <taxon>Actinopterygii</taxon>
        <taxon>Neopterygii</taxon>
        <taxon>Teleostei</taxon>
        <taxon>Neoteleostei</taxon>
        <taxon>Acanthomorphata</taxon>
        <taxon>Ovalentaria</taxon>
        <taxon>Atherinomorphae</taxon>
        <taxon>Beloniformes</taxon>
        <taxon>Adrianichthyidae</taxon>
        <taxon>Oryziinae</taxon>
        <taxon>Oryzias</taxon>
    </lineage>
</organism>
<reference evidence="1 2" key="2">
    <citation type="submission" date="2019-01" db="EMBL/GenBank/DDBJ databases">
        <title>A chromosome length genome reference of the Java medaka (oryzias javanicus).</title>
        <authorList>
            <person name="Herpin A."/>
            <person name="Takehana Y."/>
            <person name="Naruse K."/>
            <person name="Ansai S."/>
            <person name="Kawaguchi M."/>
        </authorList>
    </citation>
    <scope>NUCLEOTIDE SEQUENCE [LARGE SCALE GENOMIC DNA]</scope>
    <source>
        <strain evidence="1">RS831</strain>
        <tissue evidence="1">Whole body</tissue>
    </source>
</reference>
<gene>
    <name evidence="1" type="ORF">OJAV_G00035430</name>
</gene>